<dbReference type="GO" id="GO:0000976">
    <property type="term" value="F:transcription cis-regulatory region binding"/>
    <property type="evidence" value="ECO:0007669"/>
    <property type="project" value="TreeGrafter"/>
</dbReference>
<evidence type="ECO:0000313" key="6">
    <source>
        <dbReference type="EMBL" id="ARU58195.1"/>
    </source>
</evidence>
<accession>A0A1Y0IFC9</accession>
<dbReference type="OrthoDB" id="8874570at2"/>
<feature type="domain" description="Response regulatory" evidence="5">
    <location>
        <begin position="3"/>
        <end position="119"/>
    </location>
</feature>
<dbReference type="Proteomes" id="UP000196027">
    <property type="component" value="Chromosome"/>
</dbReference>
<dbReference type="InterPro" id="IPR039420">
    <property type="entry name" value="WalR-like"/>
</dbReference>
<gene>
    <name evidence="6" type="ORF">OLMES_4179</name>
</gene>
<dbReference type="Gene3D" id="3.40.50.2300">
    <property type="match status" value="1"/>
</dbReference>
<keyword evidence="3" id="KW-0238">DNA-binding</keyword>
<dbReference type="CDD" id="cd17574">
    <property type="entry name" value="REC_OmpR"/>
    <property type="match status" value="1"/>
</dbReference>
<dbReference type="RefSeq" id="WP_087462999.1">
    <property type="nucleotide sequence ID" value="NZ_CP021425.1"/>
</dbReference>
<dbReference type="InterPro" id="IPR011006">
    <property type="entry name" value="CheY-like_superfamily"/>
</dbReference>
<dbReference type="KEGG" id="ome:OLMES_4179"/>
<dbReference type="SMART" id="SM00448">
    <property type="entry name" value="REC"/>
    <property type="match status" value="1"/>
</dbReference>
<dbReference type="GO" id="GO:0005829">
    <property type="term" value="C:cytosol"/>
    <property type="evidence" value="ECO:0007669"/>
    <property type="project" value="TreeGrafter"/>
</dbReference>
<dbReference type="GO" id="GO:0032993">
    <property type="term" value="C:protein-DNA complex"/>
    <property type="evidence" value="ECO:0007669"/>
    <property type="project" value="TreeGrafter"/>
</dbReference>
<evidence type="ECO:0000256" key="1">
    <source>
        <dbReference type="ARBA" id="ARBA00022553"/>
    </source>
</evidence>
<dbReference type="AlphaFoldDB" id="A0A1Y0IFC9"/>
<evidence type="ECO:0000256" key="4">
    <source>
        <dbReference type="PROSITE-ProRule" id="PRU00169"/>
    </source>
</evidence>
<evidence type="ECO:0000313" key="7">
    <source>
        <dbReference type="Proteomes" id="UP000196027"/>
    </source>
</evidence>
<reference evidence="6 7" key="1">
    <citation type="submission" date="2017-05" db="EMBL/GenBank/DDBJ databases">
        <title>Genomic insights into alkan degradation activity of Oleiphilus messinensis.</title>
        <authorList>
            <person name="Kozyavkin S.A."/>
            <person name="Slesarev A.I."/>
            <person name="Golyshin P.N."/>
            <person name="Korzhenkov A."/>
            <person name="Golyshina O.N."/>
            <person name="Toshchakov S.V."/>
        </authorList>
    </citation>
    <scope>NUCLEOTIDE SEQUENCE [LARGE SCALE GENOMIC DNA]</scope>
    <source>
        <strain evidence="6 7">ME102</strain>
    </source>
</reference>
<keyword evidence="7" id="KW-1185">Reference proteome</keyword>
<evidence type="ECO:0000256" key="2">
    <source>
        <dbReference type="ARBA" id="ARBA00023012"/>
    </source>
</evidence>
<dbReference type="PANTHER" id="PTHR48111">
    <property type="entry name" value="REGULATOR OF RPOS"/>
    <property type="match status" value="1"/>
</dbReference>
<dbReference type="Pfam" id="PF00072">
    <property type="entry name" value="Response_reg"/>
    <property type="match status" value="1"/>
</dbReference>
<evidence type="ECO:0000259" key="5">
    <source>
        <dbReference type="PROSITE" id="PS50110"/>
    </source>
</evidence>
<sequence>MKTILLVDDDPEIRETIAELLNDEYRVIGKASGDEALSEANTNQGIDIFLLDVNLPGISGYELCRMLKEKPAFEYSAFIFLSGMGGDDDIVEGFEVGGDDYIVKPVRSRELIAKLQSICTLKERTRRAQDDAQMAQKVAFNAMSDSSQLGRVIEFLTEVSVAESTDALMHSLFRTLDSLGLNCEIQVRMPAETFTCTPYDISSPLVAKLIDQAWQHGRIIDFHQRTLYNAPHISILVKNMPLDNPDEYGRLKDTLASLVVGADTRLKSLMNESIIRRSSDKIEALMGEIKDNVSQQSQKAHQLMNDLFNDMRETMIVTALSEEQEDYILSMLDTHIKALVQLVMDGEAVNSQLRELFELIQQSEN</sequence>
<dbReference type="GO" id="GO:0000156">
    <property type="term" value="F:phosphorelay response regulator activity"/>
    <property type="evidence" value="ECO:0007669"/>
    <property type="project" value="TreeGrafter"/>
</dbReference>
<name>A0A1Y0IFC9_9GAMM</name>
<protein>
    <submittedName>
        <fullName evidence="6">Response regulator receiver</fullName>
    </submittedName>
</protein>
<feature type="modified residue" description="4-aspartylphosphate" evidence="4">
    <location>
        <position position="52"/>
    </location>
</feature>
<dbReference type="PANTHER" id="PTHR48111:SF40">
    <property type="entry name" value="PHOSPHATE REGULON TRANSCRIPTIONAL REGULATORY PROTEIN PHOB"/>
    <property type="match status" value="1"/>
</dbReference>
<dbReference type="EMBL" id="CP021425">
    <property type="protein sequence ID" value="ARU58195.1"/>
    <property type="molecule type" value="Genomic_DNA"/>
</dbReference>
<organism evidence="6 7">
    <name type="scientific">Oleiphilus messinensis</name>
    <dbReference type="NCBI Taxonomy" id="141451"/>
    <lineage>
        <taxon>Bacteria</taxon>
        <taxon>Pseudomonadati</taxon>
        <taxon>Pseudomonadota</taxon>
        <taxon>Gammaproteobacteria</taxon>
        <taxon>Oceanospirillales</taxon>
        <taxon>Oleiphilaceae</taxon>
        <taxon>Oleiphilus</taxon>
    </lineage>
</organism>
<dbReference type="PROSITE" id="PS50110">
    <property type="entry name" value="RESPONSE_REGULATORY"/>
    <property type="match status" value="1"/>
</dbReference>
<keyword evidence="1 4" id="KW-0597">Phosphoprotein</keyword>
<proteinExistence type="predicted"/>
<dbReference type="SUPFAM" id="SSF52172">
    <property type="entry name" value="CheY-like"/>
    <property type="match status" value="1"/>
</dbReference>
<dbReference type="GO" id="GO:0006355">
    <property type="term" value="P:regulation of DNA-templated transcription"/>
    <property type="evidence" value="ECO:0007669"/>
    <property type="project" value="TreeGrafter"/>
</dbReference>
<evidence type="ECO:0000256" key="3">
    <source>
        <dbReference type="ARBA" id="ARBA00023125"/>
    </source>
</evidence>
<keyword evidence="2" id="KW-0902">Two-component regulatory system</keyword>
<dbReference type="InterPro" id="IPR001789">
    <property type="entry name" value="Sig_transdc_resp-reg_receiver"/>
</dbReference>